<name>A0A7L5KV54_9VIRU</name>
<dbReference type="Pfam" id="PF12601">
    <property type="entry name" value="Rubi_NSP_C"/>
    <property type="match status" value="1"/>
</dbReference>
<evidence type="ECO:0000256" key="18">
    <source>
        <dbReference type="ARBA" id="ARBA00022870"/>
    </source>
</evidence>
<dbReference type="GO" id="GO:0004197">
    <property type="term" value="F:cysteine-type endopeptidase activity"/>
    <property type="evidence" value="ECO:0007669"/>
    <property type="project" value="UniProtKB-UniRule"/>
</dbReference>
<dbReference type="PROSITE" id="PS50507">
    <property type="entry name" value="RDRP_SSRNA_POS"/>
    <property type="match status" value="1"/>
</dbReference>
<dbReference type="SUPFAM" id="SSF56672">
    <property type="entry name" value="DNA/RNA polymerases"/>
    <property type="match status" value="1"/>
</dbReference>
<comment type="function">
    <text evidence="2">Probable principal replicase for the negative-strand DNA, which replicates the 40S (+) genomic RNA into (-) antigenomic RNA. It cannot replicate the (-) into (+) until cleaved into p150 and p90 mature proteins.</text>
</comment>
<evidence type="ECO:0000256" key="11">
    <source>
        <dbReference type="ARBA" id="ARBA00022741"/>
    </source>
</evidence>
<dbReference type="GO" id="GO:0039694">
    <property type="term" value="P:viral RNA genome replication"/>
    <property type="evidence" value="ECO:0007669"/>
    <property type="project" value="InterPro"/>
</dbReference>
<feature type="active site" description="For cysteine protease activity" evidence="29">
    <location>
        <position position="1088"/>
    </location>
</feature>
<dbReference type="GeneID" id="80536618"/>
<dbReference type="CDD" id="cd23260">
    <property type="entry name" value="Matonaviridae_RdRp"/>
    <property type="match status" value="1"/>
</dbReference>
<evidence type="ECO:0000313" key="37">
    <source>
        <dbReference type="Proteomes" id="UP000678425"/>
    </source>
</evidence>
<comment type="catalytic activity">
    <reaction evidence="27">
        <text>ATP + H2O = ADP + phosphate + H(+)</text>
        <dbReference type="Rhea" id="RHEA:13065"/>
        <dbReference type="ChEBI" id="CHEBI:15377"/>
        <dbReference type="ChEBI" id="CHEBI:15378"/>
        <dbReference type="ChEBI" id="CHEBI:30616"/>
        <dbReference type="ChEBI" id="CHEBI:43474"/>
        <dbReference type="ChEBI" id="CHEBI:456216"/>
        <dbReference type="EC" id="3.6.4.13"/>
    </reaction>
</comment>
<dbReference type="InterPro" id="IPR043502">
    <property type="entry name" value="DNA/RNA_pol_sf"/>
</dbReference>
<evidence type="ECO:0000256" key="13">
    <source>
        <dbReference type="ARBA" id="ARBA00022806"/>
    </source>
</evidence>
<evidence type="ECO:0000256" key="22">
    <source>
        <dbReference type="ARBA" id="ARBA00045354"/>
    </source>
</evidence>
<dbReference type="GO" id="GO:0044220">
    <property type="term" value="C:host cell perinuclear region of cytoplasm"/>
    <property type="evidence" value="ECO:0007669"/>
    <property type="project" value="UniProtKB-SubCell"/>
</dbReference>
<keyword evidence="12 29" id="KW-0378">Hydrolase</keyword>
<evidence type="ECO:0000313" key="36">
    <source>
        <dbReference type="EMBL" id="QKO01646.1"/>
    </source>
</evidence>
<dbReference type="Gene3D" id="3.40.220.10">
    <property type="entry name" value="Leucine Aminopeptidase, subunit E, domain 1"/>
    <property type="match status" value="1"/>
</dbReference>
<keyword evidence="21" id="KW-1035">Host cytoplasm</keyword>
<keyword evidence="13" id="KW-0347">Helicase</keyword>
<evidence type="ECO:0000256" key="24">
    <source>
        <dbReference type="ARBA" id="ARBA00046586"/>
    </source>
</evidence>
<dbReference type="PROSITE" id="PS51657">
    <property type="entry name" value="PSRV_HELICASE"/>
    <property type="match status" value="1"/>
</dbReference>
<dbReference type="InterPro" id="IPR043472">
    <property type="entry name" value="Macro_dom-like"/>
</dbReference>
<evidence type="ECO:0000256" key="19">
    <source>
        <dbReference type="ARBA" id="ARBA00022953"/>
    </source>
</evidence>
<feature type="domain" description="RdRp catalytic" evidence="31">
    <location>
        <begin position="1804"/>
        <end position="1915"/>
    </location>
</feature>
<evidence type="ECO:0000256" key="15">
    <source>
        <dbReference type="ARBA" id="ARBA00022833"/>
    </source>
</evidence>
<evidence type="ECO:0000256" key="9">
    <source>
        <dbReference type="ARBA" id="ARBA00022695"/>
    </source>
</evidence>
<evidence type="ECO:0000256" key="30">
    <source>
        <dbReference type="SAM" id="MobiDB-lite"/>
    </source>
</evidence>
<feature type="domain" description="Macro" evidence="32">
    <location>
        <begin position="795"/>
        <end position="971"/>
    </location>
</feature>
<dbReference type="GO" id="GO:0006351">
    <property type="term" value="P:DNA-templated transcription"/>
    <property type="evidence" value="ECO:0007669"/>
    <property type="project" value="InterPro"/>
</dbReference>
<dbReference type="GO" id="GO:0006396">
    <property type="term" value="P:RNA processing"/>
    <property type="evidence" value="ECO:0007669"/>
    <property type="project" value="InterPro"/>
</dbReference>
<evidence type="ECO:0000259" key="31">
    <source>
        <dbReference type="PROSITE" id="PS50507"/>
    </source>
</evidence>
<keyword evidence="11" id="KW-0547">Nucleotide-binding</keyword>
<dbReference type="PANTHER" id="PTHR11106:SF27">
    <property type="entry name" value="MACRO DOMAIN-CONTAINING PROTEIN"/>
    <property type="match status" value="1"/>
</dbReference>
<keyword evidence="16" id="KW-0106">Calcium</keyword>
<comment type="cofactor">
    <cofactor evidence="1">
        <name>Mg(2+)</name>
        <dbReference type="ChEBI" id="CHEBI:18420"/>
    </cofactor>
</comment>
<evidence type="ECO:0000256" key="8">
    <source>
        <dbReference type="ARBA" id="ARBA00022679"/>
    </source>
</evidence>
<dbReference type="PROSITE" id="PS51743">
    <property type="entry name" value="ALPHAVIRUS_MT"/>
    <property type="match status" value="1"/>
</dbReference>
<keyword evidence="18" id="KW-1043">Host membrane</keyword>
<dbReference type="InterPro" id="IPR044070">
    <property type="entry name" value="RUBV_NS_PRO"/>
</dbReference>
<feature type="binding site" evidence="29">
    <location>
        <position position="1114"/>
    </location>
    <ligand>
        <name>Zn(2+)</name>
        <dbReference type="ChEBI" id="CHEBI:29105"/>
    </ligand>
</feature>
<dbReference type="InterPro" id="IPR027417">
    <property type="entry name" value="P-loop_NTPase"/>
</dbReference>
<keyword evidence="37" id="KW-1185">Reference proteome</keyword>
<feature type="domain" description="(+)RNA virus helicase C-terminal" evidence="33">
    <location>
        <begin position="1255"/>
        <end position="1543"/>
    </location>
</feature>
<dbReference type="PANTHER" id="PTHR11106">
    <property type="entry name" value="GANGLIOSIDE INDUCED DIFFERENTIATION ASSOCIATED PROTEIN 2-RELATED"/>
    <property type="match status" value="1"/>
</dbReference>
<keyword evidence="9" id="KW-0548">Nucleotidyltransferase</keyword>
<evidence type="ECO:0000256" key="29">
    <source>
        <dbReference type="PROSITE-ProRule" id="PRU01237"/>
    </source>
</evidence>
<evidence type="ECO:0000256" key="4">
    <source>
        <dbReference type="ARBA" id="ARBA00004551"/>
    </source>
</evidence>
<dbReference type="KEGG" id="vg:80536618"/>
<keyword evidence="10 29" id="KW-0479">Metal-binding</keyword>
<dbReference type="SUPFAM" id="SSF52949">
    <property type="entry name" value="Macro domain-like"/>
    <property type="match status" value="1"/>
</dbReference>
<dbReference type="GO" id="GO:0003723">
    <property type="term" value="F:RNA binding"/>
    <property type="evidence" value="ECO:0007669"/>
    <property type="project" value="InterPro"/>
</dbReference>
<dbReference type="Proteomes" id="UP000678425">
    <property type="component" value="Segment"/>
</dbReference>
<evidence type="ECO:0000256" key="14">
    <source>
        <dbReference type="ARBA" id="ARBA00022807"/>
    </source>
</evidence>
<evidence type="ECO:0000256" key="17">
    <source>
        <dbReference type="ARBA" id="ARBA00022840"/>
    </source>
</evidence>
<protein>
    <recommendedName>
        <fullName evidence="5">Non-structural polyprotein p200</fullName>
    </recommendedName>
</protein>
<keyword evidence="17" id="KW-0067">ATP-binding</keyword>
<keyword evidence="20" id="KW-0472">Membrane</keyword>
<evidence type="ECO:0000259" key="34">
    <source>
        <dbReference type="PROSITE" id="PS51743"/>
    </source>
</evidence>
<evidence type="ECO:0000259" key="33">
    <source>
        <dbReference type="PROSITE" id="PS51657"/>
    </source>
</evidence>
<dbReference type="GO" id="GO:0008174">
    <property type="term" value="F:mRNA methyltransferase activity"/>
    <property type="evidence" value="ECO:0007669"/>
    <property type="project" value="UniProtKB-UniRule"/>
</dbReference>
<comment type="subcellular location">
    <subcellularLocation>
        <location evidence="3">Host cytoplasm</location>
        <location evidence="3">Host perinuclear region</location>
    </subcellularLocation>
    <subcellularLocation>
        <location evidence="4">Host membrane</location>
    </subcellularLocation>
</comment>
<dbReference type="GO" id="GO:0003968">
    <property type="term" value="F:RNA-directed RNA polymerase activity"/>
    <property type="evidence" value="ECO:0007669"/>
    <property type="project" value="UniProtKB-KW"/>
</dbReference>
<dbReference type="GO" id="GO:0017111">
    <property type="term" value="F:ribonucleoside triphosphate phosphatase activity"/>
    <property type="evidence" value="ECO:0007669"/>
    <property type="project" value="UniProtKB-EC"/>
</dbReference>
<comment type="cofactor">
    <cofactor evidence="29">
        <name>Zn(2+)</name>
        <dbReference type="ChEBI" id="CHEBI:29105"/>
    </cofactor>
    <text evidence="29">Zn(2+) is necessary for the protease activity. The protease can also function efficiently with Cd(2+) and Co(2+).</text>
</comment>
<evidence type="ECO:0000256" key="5">
    <source>
        <dbReference type="ARBA" id="ARBA00017863"/>
    </source>
</evidence>
<dbReference type="PROSITE" id="PS51889">
    <property type="entry name" value="RUBV_NS_PRO"/>
    <property type="match status" value="1"/>
</dbReference>
<proteinExistence type="predicted"/>
<sequence length="2048" mass="223573">MEKLIEETLVPGGPFNLSVGGWVRDKVRTIVENVWEVRDVVTTTQKRAISLVIPRPAFTQTQVSDHPALHAISRYTTSKWIEWGRAEDLHVLLDPSPRLLRIADKGGHRWVALCLDRSAHKLLTARVESAGDKWHADYVSALSGRASGKFYTHASDVPQGGRLVADRTLLGLTPRQCEKMMLAAGINLGVAVTLWPTALSHHEVEMWDDLELTWRYERDSQCPLTCGGYGVGRAPGAVRPCTTRIICVNATSSHPGKLYTCAPKHWVRECCNGRLYWEVATEVGHQARIRMLLGGAPVQQVRRLGASARVRLPDLIHLAETGKWRWFSLPRAVFQRMLSYCKTLSPDAYYSERVFKFKNALSHSITLAGQLLQEGWKGSCAEEDALCAYVAFRAWQSNARLADIMRAAKGSAGSKLTVAGWLTWLWDAIKRFFGRVPLPEKMEKWESEERYVIRERPGEVEPPPPTLSDGKLPSLAMPTAGWLAPVVDQQPHCACSRYDIDPAPEQHVESDEGPLVPAWLFSKAPRKLRVRTWDWEALRVRAEEPALPAPHLPRMRARDPPTVARLPPGGSAWVTLAEPTTCARWICLCWESGEPVRPLETAVAGRGPMNRACGVQGCSFVRLYVPSERRWDEGGYQNWNNLARRCASVARQLGGATVVHLPPSDGRAEDLLSLMLRVAAYENAPLAVSLCDRLASDLTESDRERAAALVSQYAPSSQIDTKPVTAARDASLTKAQESASALAADPPLAPPLPSKYSAFAHPLTEGEITPTQPPAGARDVNDVIDSAPPIAPAPSITSVHAVGPGAEVTGEVGDILSLRGAANAVVNAANAELRRGDGVCGAIFAAASAALLQDCAKLSPCPAGGCVVTFGHGCGYDHIIHAVAPDRRAGEDYSKLKVAYAAVIAAAQRRRWGKVACPLLGAGIYGWTPSESWHACAQAVQESTVGTVRVRLVLLHPDAAVMRSLSAPEATGADACMGCELCDRPVHRAERGYVNLWNTRDRGTTAWAMRVPEVVVYGPRSLAHAFPLNHYSALRPRESGNAPGWRRPGWGAPQSVACEPTAANAAYALTGCPPRVSTRGGARDANSCWLRAAAAICQCARMLGAFAGNDCTHCGYGRRLSAARSSSDFAALQQSWIASHADADGAGRGDPLEPLSECASCDCSRLWLGSAADAPTCKLLLSLGSTPRGSWRAILRVRAVPEGGEQAGHFVVEHADTDPEGAGVTHLTLALPRVRGGGDEDLDGALAMAYYEDLEVRKLGDDAMARAALANCPRPRRGPYNIRVWNMAAGAGKTTRILEEFTEEDLYVCPTNALLHEVQAKFRARAVDVKNAATFERALTKPLASYRRIYIDEAFTLGAEYCCFVAASSAAEVICVGDRDQCGPHWSNNCRTPLPHRWPTEECRRSWRLPEAWAARLRAGLDYSVQGRGGDFRCALWTGQTVGAHLAFSRETVRRLAERGVRAYTVREAQGMSVEAACLHVTRDGTDVALALTRDLAVVALTRASDALYLHELEDGALRAAGLTAFLDAHALTELKEVPAAVDRVVTVEVPPPPVQPPSGIPEARDLAPFCARTLEELLFGRPGHTHYADLNRVEEGERNVRYMRVARHLVNKRHDEMPPEEAVLSAICAVRRYRANEDGSTLRTAVARQHPRPFRKIPAPRVSRAVAAEWRATYLREQIDLRDVYTEMGVAARELVDRYARRHPGIFASLCCSESTSVPSFLKATLKCVDASLQTGGDEICAAAQTKAGLEIRAWAKDWVMTMSPHFRSIQKIILKAMRDQFLVAAGHTAAEIDIWWQANYSPAAVEVDFTEFDMNQTLATRDVEAEISASLLGLPSIEDYKALRAGSYCLLRDIASTETGCERTSGEPATLLHNTLVGMCMAMRMVPKGVRWAGIFQGDDMVMFLPSQALRTSLRWTPAELGLYGFKIPVKHVATATPSFCGHVGSADGLFADVLHLAIKLLCRKWDPEVLGEQQTAMLDRLMTVYAALPATVAANAIYYGYDAGRVLAIVRELTAYARGRGVFANAKNLMRIQTPYARWNVHSAD</sequence>
<evidence type="ECO:0000256" key="27">
    <source>
        <dbReference type="ARBA" id="ARBA00047984"/>
    </source>
</evidence>
<accession>A0A7L5KV54</accession>
<evidence type="ECO:0000256" key="21">
    <source>
        <dbReference type="ARBA" id="ARBA00023200"/>
    </source>
</evidence>
<comment type="function">
    <text evidence="22">Together with protease/methyltransferase p150, replicates the 40S genomic and antigenomic RNA by recognizing replications specific signals. The heterodimer P150/p90 is probably the principal replicase for positive-strand genomic RNA and the 24S subgenomic RNA, which codes for structural proteins. A helicase activity is probably also present.</text>
</comment>
<evidence type="ECO:0000256" key="23">
    <source>
        <dbReference type="ARBA" id="ARBA00045423"/>
    </source>
</evidence>
<dbReference type="InterPro" id="IPR002588">
    <property type="entry name" value="Alphavirus-like_MT_dom"/>
</dbReference>
<evidence type="ECO:0000256" key="3">
    <source>
        <dbReference type="ARBA" id="ARBA00004407"/>
    </source>
</evidence>
<dbReference type="Pfam" id="PF00978">
    <property type="entry name" value="RdRP_2"/>
    <property type="match status" value="1"/>
</dbReference>
<comment type="PTM">
    <text evidence="29">Non-structural polyprotein p200: Specific enzymatic cleavage by its own cysteine protease yield mature proteins p150 and p90.</text>
</comment>
<dbReference type="InterPro" id="IPR002589">
    <property type="entry name" value="Macro_dom"/>
</dbReference>
<evidence type="ECO:0000259" key="32">
    <source>
        <dbReference type="PROSITE" id="PS51154"/>
    </source>
</evidence>
<evidence type="ECO:0000256" key="2">
    <source>
        <dbReference type="ARBA" id="ARBA00002981"/>
    </source>
</evidence>
<evidence type="ECO:0000256" key="20">
    <source>
        <dbReference type="ARBA" id="ARBA00023136"/>
    </source>
</evidence>
<evidence type="ECO:0000256" key="12">
    <source>
        <dbReference type="ARBA" id="ARBA00022801"/>
    </source>
</evidence>
<comment type="catalytic activity">
    <reaction evidence="26">
        <text>a ribonucleoside 5'-triphosphate + H2O = a ribonucleoside 5'-diphosphate + phosphate + H(+)</text>
        <dbReference type="Rhea" id="RHEA:23680"/>
        <dbReference type="ChEBI" id="CHEBI:15377"/>
        <dbReference type="ChEBI" id="CHEBI:15378"/>
        <dbReference type="ChEBI" id="CHEBI:43474"/>
        <dbReference type="ChEBI" id="CHEBI:57930"/>
        <dbReference type="ChEBI" id="CHEBI:61557"/>
        <dbReference type="EC" id="3.6.1.15"/>
    </reaction>
</comment>
<evidence type="ECO:0000256" key="25">
    <source>
        <dbReference type="ARBA" id="ARBA00046922"/>
    </source>
</evidence>
<feature type="binding site" evidence="29">
    <location>
        <position position="1111"/>
    </location>
    <ligand>
        <name>Zn(2+)</name>
        <dbReference type="ChEBI" id="CHEBI:29105"/>
    </ligand>
</feature>
<dbReference type="SMART" id="SM00506">
    <property type="entry name" value="A1pp"/>
    <property type="match status" value="1"/>
</dbReference>
<keyword evidence="19" id="KW-0693">Viral RNA replication</keyword>
<keyword evidence="15 29" id="KW-0862">Zinc</keyword>
<dbReference type="Gene3D" id="3.40.50.300">
    <property type="entry name" value="P-loop containing nucleotide triphosphate hydrolases"/>
    <property type="match status" value="1"/>
</dbReference>
<comment type="catalytic activity">
    <reaction evidence="28">
        <text>RNA(n) + a ribonucleoside 5'-triphosphate = RNA(n+1) + diphosphate</text>
        <dbReference type="Rhea" id="RHEA:21248"/>
        <dbReference type="Rhea" id="RHEA-COMP:14527"/>
        <dbReference type="Rhea" id="RHEA-COMP:17342"/>
        <dbReference type="ChEBI" id="CHEBI:33019"/>
        <dbReference type="ChEBI" id="CHEBI:61557"/>
        <dbReference type="ChEBI" id="CHEBI:140395"/>
        <dbReference type="EC" id="2.7.7.48"/>
    </reaction>
</comment>
<comment type="function">
    <text evidence="23">Protease that cleaves the precursor polyprotein into two mature products. Together with RNA-directed RNA polymerase p90, replicates the 40S genomic and antigenomic RNA by recognizing replications specific signals. The heterodimer P150/p90 is probably the principal replicase for positive-strand genomic RNA and the 24S subgenomic RNA, which codes for structural proteins. Responsible for the mRNA-capping of the viral mRNAs. This function is necessary since all viral RNAs are synthesized in the cytoplasm, and host capping enzymes are restricted to the nucleus. Forms fibers late in the infection that may be involved in cell-to-cell spread of the virus RNA in the absence of virus particle formation.</text>
</comment>
<dbReference type="PROSITE" id="PS51154">
    <property type="entry name" value="MACRO"/>
    <property type="match status" value="1"/>
</dbReference>
<dbReference type="GO" id="GO:0016556">
    <property type="term" value="P:mRNA modification"/>
    <property type="evidence" value="ECO:0007669"/>
    <property type="project" value="InterPro"/>
</dbReference>
<evidence type="ECO:0000256" key="28">
    <source>
        <dbReference type="ARBA" id="ARBA00048744"/>
    </source>
</evidence>
<dbReference type="InterPro" id="IPR047306">
    <property type="entry name" value="Matonaviridae_RdRp"/>
</dbReference>
<evidence type="ECO:0000259" key="35">
    <source>
        <dbReference type="PROSITE" id="PS51889"/>
    </source>
</evidence>
<dbReference type="InterPro" id="IPR027351">
    <property type="entry name" value="(+)RNA_virus_helicase_core_dom"/>
</dbReference>
<keyword evidence="8" id="KW-0808">Transferase</keyword>
<feature type="region of interest" description="Disordered" evidence="30">
    <location>
        <begin position="711"/>
        <end position="732"/>
    </location>
</feature>
<dbReference type="Pfam" id="PF05407">
    <property type="entry name" value="Peptidase_C27"/>
    <property type="match status" value="1"/>
</dbReference>
<dbReference type="GO" id="GO:0006508">
    <property type="term" value="P:proteolysis"/>
    <property type="evidence" value="ECO:0007669"/>
    <property type="project" value="UniProtKB-KW"/>
</dbReference>
<feature type="region of interest" description="EF-hand-like" evidence="29">
    <location>
        <begin position="1129"/>
        <end position="1164"/>
    </location>
</feature>
<evidence type="ECO:0000256" key="26">
    <source>
        <dbReference type="ARBA" id="ARBA00047631"/>
    </source>
</evidence>
<comment type="subunit">
    <text evidence="25">Interacts with human RB1/retinoblastoma protein. Interacts with protease/methyltransferase p150.</text>
</comment>
<dbReference type="InterPro" id="IPR008738">
    <property type="entry name" value="Peptidase_C27"/>
</dbReference>
<dbReference type="Pfam" id="PF01443">
    <property type="entry name" value="Viral_helicase1"/>
    <property type="match status" value="1"/>
</dbReference>
<evidence type="ECO:0000256" key="10">
    <source>
        <dbReference type="ARBA" id="ARBA00022723"/>
    </source>
</evidence>
<evidence type="ECO:0000256" key="6">
    <source>
        <dbReference type="ARBA" id="ARBA00022484"/>
    </source>
</evidence>
<evidence type="ECO:0000256" key="7">
    <source>
        <dbReference type="ARBA" id="ARBA00022670"/>
    </source>
</evidence>
<dbReference type="GO" id="GO:0005524">
    <property type="term" value="F:ATP binding"/>
    <property type="evidence" value="ECO:0007669"/>
    <property type="project" value="UniProtKB-KW"/>
</dbReference>
<feature type="binding site" evidence="29">
    <location>
        <position position="1163"/>
    </location>
    <ligand>
        <name>Zn(2+)</name>
        <dbReference type="ChEBI" id="CHEBI:29105"/>
    </ligand>
</feature>
<comment type="subunit">
    <text evidence="24">Interacts with RNA-directed RNA polymerase p90. Interacts with host CALM1; this interaction is necessary for the protease activity and viral infectivity. Interacts with host C1QBP. Interacts with the capsid protein.</text>
</comment>
<evidence type="ECO:0000256" key="16">
    <source>
        <dbReference type="ARBA" id="ARBA00022837"/>
    </source>
</evidence>
<keyword evidence="7 29" id="KW-0645">Protease</keyword>
<dbReference type="EMBL" id="MN547623">
    <property type="protein sequence ID" value="QKO01646.1"/>
    <property type="molecule type" value="Genomic_RNA"/>
</dbReference>
<dbReference type="Pfam" id="PF01661">
    <property type="entry name" value="Macro"/>
    <property type="match status" value="1"/>
</dbReference>
<dbReference type="InterPro" id="IPR022245">
    <property type="entry name" value="Rubi_NSP_C"/>
</dbReference>
<dbReference type="SUPFAM" id="SSF52540">
    <property type="entry name" value="P-loop containing nucleoside triphosphate hydrolases"/>
    <property type="match status" value="1"/>
</dbReference>
<feature type="region of interest" description="Interaction with host CALM1" evidence="29">
    <location>
        <begin position="1088"/>
        <end position="1119"/>
    </location>
</feature>
<evidence type="ECO:0000256" key="1">
    <source>
        <dbReference type="ARBA" id="ARBA00001946"/>
    </source>
</evidence>
<feature type="domain" description="Alphavirus-like MT" evidence="34">
    <location>
        <begin position="57"/>
        <end position="267"/>
    </location>
</feature>
<dbReference type="InterPro" id="IPR007094">
    <property type="entry name" value="RNA-dir_pol_PSvirus"/>
</dbReference>
<feature type="site" description="Cleavage; autocatalytic" evidence="29">
    <location>
        <begin position="1237"/>
        <end position="1238"/>
    </location>
</feature>
<feature type="active site" description="For cysteine protease activity" evidence="29">
    <location>
        <position position="1209"/>
    </location>
</feature>
<dbReference type="GO" id="GO:0033644">
    <property type="term" value="C:host cell membrane"/>
    <property type="evidence" value="ECO:0007669"/>
    <property type="project" value="UniProtKB-SubCell"/>
</dbReference>
<keyword evidence="6" id="KW-0696">RNA-directed RNA polymerase</keyword>
<reference evidence="36 37" key="1">
    <citation type="journal article" date="2020" name="Nature">
        <title>Relatives of rubella virus in diverse mammals.</title>
        <authorList>
            <person name="Bennett A.J."/>
            <person name="Paskey A.C."/>
            <person name="Ebinger A."/>
            <person name="Pfaff F."/>
            <person name="Priemer G."/>
            <person name="Hoper D."/>
            <person name="Breithaupt A."/>
            <person name="Heuser E."/>
            <person name="Ulrich R.G."/>
            <person name="Kuhn J.H."/>
            <person name="Bishop-Lilly K.A."/>
            <person name="Beer M."/>
            <person name="Goldberg T.L."/>
        </authorList>
    </citation>
    <scope>NUCLEOTIDE SEQUENCE [LARGE SCALE GENOMIC DNA]</scope>
    <source>
        <strain evidence="36">Cyclops leaf-nosed bat/2017/Uganda</strain>
    </source>
</reference>
<feature type="binding site" evidence="29">
    <location>
        <position position="1209"/>
    </location>
    <ligand>
        <name>Zn(2+)</name>
        <dbReference type="ChEBI" id="CHEBI:29105"/>
    </ligand>
</feature>
<dbReference type="GO" id="GO:0003724">
    <property type="term" value="F:RNA helicase activity"/>
    <property type="evidence" value="ECO:0007669"/>
    <property type="project" value="UniProtKB-EC"/>
</dbReference>
<organism evidence="36 37">
    <name type="scientific">Ruhugu virus</name>
    <dbReference type="NCBI Taxonomy" id="2652755"/>
    <lineage>
        <taxon>Viruses</taxon>
        <taxon>Riboviria</taxon>
        <taxon>Orthornavirae</taxon>
        <taxon>Kitrinoviricota</taxon>
        <taxon>Alsuviricetes</taxon>
        <taxon>Hepelivirales</taxon>
        <taxon>Matonaviridae</taxon>
        <taxon>Rubivirus</taxon>
        <taxon>Rubivirus ruteetense</taxon>
    </lineage>
</organism>
<keyword evidence="14 29" id="KW-0788">Thiol protease</keyword>
<feature type="domain" description="Peptidase C27" evidence="35">
    <location>
        <begin position="939"/>
        <end position="1237"/>
    </location>
</feature>
<dbReference type="RefSeq" id="YP_010798425.1">
    <property type="nucleotide sequence ID" value="NC_076450.1"/>
</dbReference>
<dbReference type="GO" id="GO:0046872">
    <property type="term" value="F:metal ion binding"/>
    <property type="evidence" value="ECO:0007669"/>
    <property type="project" value="UniProtKB-UniRule"/>
</dbReference>
<dbReference type="InterPro" id="IPR001788">
    <property type="entry name" value="RNA-dep_RNA_pol_alsuvir"/>
</dbReference>